<name>A0ABU0BD93_9HYPH</name>
<organism evidence="2 3">
    <name type="scientific">Ancylobacter polymorphus</name>
    <dbReference type="NCBI Taxonomy" id="223390"/>
    <lineage>
        <taxon>Bacteria</taxon>
        <taxon>Pseudomonadati</taxon>
        <taxon>Pseudomonadota</taxon>
        <taxon>Alphaproteobacteria</taxon>
        <taxon>Hyphomicrobiales</taxon>
        <taxon>Xanthobacteraceae</taxon>
        <taxon>Ancylobacter</taxon>
    </lineage>
</organism>
<dbReference type="Proteomes" id="UP001224682">
    <property type="component" value="Unassembled WGS sequence"/>
</dbReference>
<gene>
    <name evidence="2" type="ORF">J2S75_002834</name>
</gene>
<feature type="compositionally biased region" description="Low complexity" evidence="1">
    <location>
        <begin position="341"/>
        <end position="352"/>
    </location>
</feature>
<accession>A0ABU0BD93</accession>
<dbReference type="RefSeq" id="WP_307020501.1">
    <property type="nucleotide sequence ID" value="NZ_JAUSUI010000005.1"/>
</dbReference>
<keyword evidence="3" id="KW-1185">Reference proteome</keyword>
<evidence type="ECO:0000313" key="2">
    <source>
        <dbReference type="EMBL" id="MDQ0303800.1"/>
    </source>
</evidence>
<dbReference type="EMBL" id="JAUSUI010000005">
    <property type="protein sequence ID" value="MDQ0303800.1"/>
    <property type="molecule type" value="Genomic_DNA"/>
</dbReference>
<feature type="region of interest" description="Disordered" evidence="1">
    <location>
        <begin position="327"/>
        <end position="361"/>
    </location>
</feature>
<evidence type="ECO:0000256" key="1">
    <source>
        <dbReference type="SAM" id="MobiDB-lite"/>
    </source>
</evidence>
<proteinExistence type="predicted"/>
<sequence>MAGFLSGFADQLGNLVDERRAVSAYEPLLNAVYGGQPQQQSGGFLSNLLGGGAPRPAQAGGAQEAPMPAQGGMGMAPGMGGGSPQIDRQAILGLLQRPETREQGVALLMNGGRLPQPRTNLPADVQEYQFALQQGFKGSFLDYQTALRKAGASSTSVTVNPAAGENAFQKSFGETQAKRYSGMIEQGDQANALLGDVAALRELGQQIQTGTGAQAIARLGPYAEALGINIQGLPAAQAYEAVVSRIAPRLRVPGSGAQSDFELQQFMRSLPSLGNTPEGNAVIANTLEGVAQNQRAAAEIARAAGMGEITRQEADRRLQALPDPFTAWRQQNNRSPVQESAPPAQRAPAAPGAVPPGVDPQVWQFMTPEERALWNSL</sequence>
<feature type="region of interest" description="Disordered" evidence="1">
    <location>
        <begin position="43"/>
        <end position="66"/>
    </location>
</feature>
<evidence type="ECO:0000313" key="3">
    <source>
        <dbReference type="Proteomes" id="UP001224682"/>
    </source>
</evidence>
<comment type="caution">
    <text evidence="2">The sequence shown here is derived from an EMBL/GenBank/DDBJ whole genome shotgun (WGS) entry which is preliminary data.</text>
</comment>
<feature type="compositionally biased region" description="Polar residues" evidence="1">
    <location>
        <begin position="328"/>
        <end position="338"/>
    </location>
</feature>
<reference evidence="2 3" key="1">
    <citation type="submission" date="2023-07" db="EMBL/GenBank/DDBJ databases">
        <title>Genomic Encyclopedia of Type Strains, Phase IV (KMG-IV): sequencing the most valuable type-strain genomes for metagenomic binning, comparative biology and taxonomic classification.</title>
        <authorList>
            <person name="Goeker M."/>
        </authorList>
    </citation>
    <scope>NUCLEOTIDE SEQUENCE [LARGE SCALE GENOMIC DNA]</scope>
    <source>
        <strain evidence="2 3">DSM 2457</strain>
    </source>
</reference>
<protein>
    <submittedName>
        <fullName evidence="2">Uncharacterized protein</fullName>
    </submittedName>
</protein>